<dbReference type="RefSeq" id="WP_245725317.1">
    <property type="nucleotide sequence ID" value="NZ_FNXE01000033.1"/>
</dbReference>
<keyword evidence="2" id="KW-1185">Reference proteome</keyword>
<reference evidence="1 2" key="1">
    <citation type="submission" date="2016-10" db="EMBL/GenBank/DDBJ databases">
        <authorList>
            <person name="de Groot N.N."/>
        </authorList>
    </citation>
    <scope>NUCLEOTIDE SEQUENCE [LARGE SCALE GENOMIC DNA]</scope>
    <source>
        <strain evidence="1 2">CGMCC 1.10825</strain>
    </source>
</reference>
<dbReference type="InterPro" id="IPR007263">
    <property type="entry name" value="DCC1-like"/>
</dbReference>
<protein>
    <submittedName>
        <fullName evidence="1">Predicted thiol-disulfide oxidoreductase YuxK, DCC family</fullName>
    </submittedName>
</protein>
<gene>
    <name evidence="1" type="ORF">SAMN02927937_02218</name>
</gene>
<sequence>MNITDKIPPNKQLILFDGVCNFCDETIQKVIKADKNNVFVFASLQSELGQEILKYIGVDAETDSIILYQPNVAYYTESDAVIEIAKHLSGIYPLLQTGKILPKILRNKMYQYVARNRYKWYGKKEECMIPSPEIRSKFLS</sequence>
<dbReference type="STRING" id="1159016.SAMN02927937_02218"/>
<dbReference type="PANTHER" id="PTHR33639:SF2">
    <property type="entry name" value="DUF393 DOMAIN-CONTAINING PROTEIN"/>
    <property type="match status" value="1"/>
</dbReference>
<evidence type="ECO:0000313" key="1">
    <source>
        <dbReference type="EMBL" id="SEH93328.1"/>
    </source>
</evidence>
<organism evidence="1 2">
    <name type="scientific">Paenimyroides marinum</name>
    <dbReference type="NCBI Taxonomy" id="1159016"/>
    <lineage>
        <taxon>Bacteria</taxon>
        <taxon>Pseudomonadati</taxon>
        <taxon>Bacteroidota</taxon>
        <taxon>Flavobacteriia</taxon>
        <taxon>Flavobacteriales</taxon>
        <taxon>Flavobacteriaceae</taxon>
        <taxon>Paenimyroides</taxon>
    </lineage>
</organism>
<dbReference type="GO" id="GO:0015035">
    <property type="term" value="F:protein-disulfide reductase activity"/>
    <property type="evidence" value="ECO:0007669"/>
    <property type="project" value="InterPro"/>
</dbReference>
<name>A0A1H6M5U9_9FLAO</name>
<dbReference type="EMBL" id="FNXE01000033">
    <property type="protein sequence ID" value="SEH93328.1"/>
    <property type="molecule type" value="Genomic_DNA"/>
</dbReference>
<accession>A0A1H6M5U9</accession>
<dbReference type="PANTHER" id="PTHR33639">
    <property type="entry name" value="THIOL-DISULFIDE OXIDOREDUCTASE DCC"/>
    <property type="match status" value="1"/>
</dbReference>
<dbReference type="Pfam" id="PF04134">
    <property type="entry name" value="DCC1-like"/>
    <property type="match status" value="1"/>
</dbReference>
<proteinExistence type="predicted"/>
<dbReference type="Proteomes" id="UP000199634">
    <property type="component" value="Unassembled WGS sequence"/>
</dbReference>
<dbReference type="AlphaFoldDB" id="A0A1H6M5U9"/>
<dbReference type="InterPro" id="IPR052927">
    <property type="entry name" value="DCC_oxidoreductase"/>
</dbReference>
<evidence type="ECO:0000313" key="2">
    <source>
        <dbReference type="Proteomes" id="UP000199634"/>
    </source>
</evidence>